<dbReference type="Pfam" id="PF10192">
    <property type="entry name" value="GPR180-TMEM145_TM"/>
    <property type="match status" value="1"/>
</dbReference>
<proteinExistence type="predicted"/>
<dbReference type="GO" id="GO:0019236">
    <property type="term" value="P:response to pheromone"/>
    <property type="evidence" value="ECO:0007669"/>
    <property type="project" value="InterPro"/>
</dbReference>
<keyword evidence="1" id="KW-0812">Transmembrane</keyword>
<sequence length="516" mass="57963">MHYAPCPSKSQVVLETSLGVVCYTVSETSAPSARRGVRRKIRSDSKNEPWPFSRGDAIRGHFCRRPVGSMRRSTMLLALLLLLTTASASVFSGFNIGREFSYIGKFCFGFDEDFTKTVGVIQGRIRTPDDGVQLAIYDDEAMFWQYIMNHDDATCDCNCKLSSAHTKYVFNVSRATDNLHAFQFNFSLEEHLRPRFWYVALAKCVPGGAAYTPSFLKMSPSDFLKYYFTAWFYLHFTQGDGSEVPVYQEDLDVVYAAFAILSGISLALQMTAARQLHRSEAFHPIIQLLTTIAAVFFSANAMLALHFTAFKWNGFGIPLLLGLGRACQAVLHVLTLLLAMLIAKGWTINSITLDGRSKLTTVMVALLVLYVSLAMWYLIGMDPASTLYLYDSWPGLGICALHCFVLVWFLSTLSQTRRKEDVVEKRAFFTQMGVLFAIYVLSVPFMVTLASFLSPWVREKIVDSVTLGIEFVTYSILIFLLWPSRAPKYFERLYSLCGSSAEKTNLCDTSLPTDVL</sequence>
<dbReference type="EMBL" id="KK583328">
    <property type="protein sequence ID" value="KDO19974.1"/>
    <property type="molecule type" value="Genomic_DNA"/>
</dbReference>
<dbReference type="AlphaFoldDB" id="A0A067BN82"/>
<dbReference type="RefSeq" id="XP_012209344.1">
    <property type="nucleotide sequence ID" value="XM_012353954.1"/>
</dbReference>
<dbReference type="OrthoDB" id="45670at2759"/>
<dbReference type="VEuPathDB" id="FungiDB:SPRG_13079"/>
<evidence type="ECO:0000259" key="2">
    <source>
        <dbReference type="Pfam" id="PF10192"/>
    </source>
</evidence>
<keyword evidence="4" id="KW-1185">Reference proteome</keyword>
<evidence type="ECO:0000256" key="1">
    <source>
        <dbReference type="SAM" id="Phobius"/>
    </source>
</evidence>
<evidence type="ECO:0000313" key="4">
    <source>
        <dbReference type="Proteomes" id="UP000030745"/>
    </source>
</evidence>
<feature type="transmembrane region" description="Helical" evidence="1">
    <location>
        <begin position="285"/>
        <end position="309"/>
    </location>
</feature>
<accession>A0A067BN82</accession>
<feature type="transmembrane region" description="Helical" evidence="1">
    <location>
        <begin position="329"/>
        <end position="347"/>
    </location>
</feature>
<keyword evidence="1" id="KW-1133">Transmembrane helix</keyword>
<feature type="domain" description="GPR180/TMEM145 transmembrane" evidence="2">
    <location>
        <begin position="260"/>
        <end position="477"/>
    </location>
</feature>
<gene>
    <name evidence="3" type="ORF">SPRG_13079</name>
</gene>
<feature type="transmembrane region" description="Helical" evidence="1">
    <location>
        <begin position="359"/>
        <end position="380"/>
    </location>
</feature>
<dbReference type="InterPro" id="IPR047831">
    <property type="entry name" value="GPR180/TMEM145"/>
</dbReference>
<dbReference type="InterPro" id="IPR019336">
    <property type="entry name" value="GPR180/TMEM145_TM"/>
</dbReference>
<dbReference type="PANTHER" id="PTHR23252:SF24">
    <property type="entry name" value="TRANSMEMBRANE PROTEIN 145"/>
    <property type="match status" value="1"/>
</dbReference>
<name>A0A067BN82_SAPPC</name>
<feature type="transmembrane region" description="Helical" evidence="1">
    <location>
        <begin position="253"/>
        <end position="273"/>
    </location>
</feature>
<protein>
    <recommendedName>
        <fullName evidence="2">GPR180/TMEM145 transmembrane domain-containing protein</fullName>
    </recommendedName>
</protein>
<feature type="transmembrane region" description="Helical" evidence="1">
    <location>
        <begin position="432"/>
        <end position="453"/>
    </location>
</feature>
<keyword evidence="1" id="KW-0472">Membrane</keyword>
<dbReference type="GO" id="GO:0007186">
    <property type="term" value="P:G protein-coupled receptor signaling pathway"/>
    <property type="evidence" value="ECO:0007669"/>
    <property type="project" value="InterPro"/>
</dbReference>
<dbReference type="OMA" id="PTIYAVM"/>
<feature type="transmembrane region" description="Helical" evidence="1">
    <location>
        <begin position="74"/>
        <end position="96"/>
    </location>
</feature>
<dbReference type="Proteomes" id="UP000030745">
    <property type="component" value="Unassembled WGS sequence"/>
</dbReference>
<evidence type="ECO:0000313" key="3">
    <source>
        <dbReference type="EMBL" id="KDO19974.1"/>
    </source>
</evidence>
<dbReference type="GeneID" id="24134985"/>
<dbReference type="PANTHER" id="PTHR23252">
    <property type="entry name" value="INTIMAL THICKNESS RECEPTOR-RELATED"/>
    <property type="match status" value="1"/>
</dbReference>
<reference evidence="3 4" key="1">
    <citation type="journal article" date="2013" name="PLoS Genet.">
        <title>Distinctive expansion of potential virulence genes in the genome of the oomycete fish pathogen Saprolegnia parasitica.</title>
        <authorList>
            <person name="Jiang R.H."/>
            <person name="de Bruijn I."/>
            <person name="Haas B.J."/>
            <person name="Belmonte R."/>
            <person name="Lobach L."/>
            <person name="Christie J."/>
            <person name="van den Ackerveken G."/>
            <person name="Bottin A."/>
            <person name="Bulone V."/>
            <person name="Diaz-Moreno S.M."/>
            <person name="Dumas B."/>
            <person name="Fan L."/>
            <person name="Gaulin E."/>
            <person name="Govers F."/>
            <person name="Grenville-Briggs L.J."/>
            <person name="Horner N.R."/>
            <person name="Levin J.Z."/>
            <person name="Mammella M."/>
            <person name="Meijer H.J."/>
            <person name="Morris P."/>
            <person name="Nusbaum C."/>
            <person name="Oome S."/>
            <person name="Phillips A.J."/>
            <person name="van Rooyen D."/>
            <person name="Rzeszutek E."/>
            <person name="Saraiva M."/>
            <person name="Secombes C.J."/>
            <person name="Seidl M.F."/>
            <person name="Snel B."/>
            <person name="Stassen J.H."/>
            <person name="Sykes S."/>
            <person name="Tripathy S."/>
            <person name="van den Berg H."/>
            <person name="Vega-Arreguin J.C."/>
            <person name="Wawra S."/>
            <person name="Young S.K."/>
            <person name="Zeng Q."/>
            <person name="Dieguez-Uribeondo J."/>
            <person name="Russ C."/>
            <person name="Tyler B.M."/>
            <person name="van West P."/>
        </authorList>
    </citation>
    <scope>NUCLEOTIDE SEQUENCE [LARGE SCALE GENOMIC DNA]</scope>
    <source>
        <strain evidence="3 4">CBS 223.65</strain>
    </source>
</reference>
<feature type="transmembrane region" description="Helical" evidence="1">
    <location>
        <begin position="392"/>
        <end position="411"/>
    </location>
</feature>
<dbReference type="KEGG" id="spar:SPRG_13079"/>
<feature type="transmembrane region" description="Helical" evidence="1">
    <location>
        <begin position="465"/>
        <end position="482"/>
    </location>
</feature>
<organism evidence="3 4">
    <name type="scientific">Saprolegnia parasitica (strain CBS 223.65)</name>
    <dbReference type="NCBI Taxonomy" id="695850"/>
    <lineage>
        <taxon>Eukaryota</taxon>
        <taxon>Sar</taxon>
        <taxon>Stramenopiles</taxon>
        <taxon>Oomycota</taxon>
        <taxon>Saprolegniomycetes</taxon>
        <taxon>Saprolegniales</taxon>
        <taxon>Saprolegniaceae</taxon>
        <taxon>Saprolegnia</taxon>
    </lineage>
</organism>